<feature type="domain" description="Peptidase M50" evidence="7">
    <location>
        <begin position="82"/>
        <end position="407"/>
    </location>
</feature>
<dbReference type="PRINTS" id="PR01000">
    <property type="entry name" value="SREBPS2PTASE"/>
</dbReference>
<reference evidence="8 9" key="1">
    <citation type="journal article" date="2015" name="Genome Biol. Evol.">
        <title>Phylogenomic analyses indicate that early fungi evolved digesting cell walls of algal ancestors of land plants.</title>
        <authorList>
            <person name="Chang Y."/>
            <person name="Wang S."/>
            <person name="Sekimoto S."/>
            <person name="Aerts A.L."/>
            <person name="Choi C."/>
            <person name="Clum A."/>
            <person name="LaButti K.M."/>
            <person name="Lindquist E.A."/>
            <person name="Yee Ngan C."/>
            <person name="Ohm R.A."/>
            <person name="Salamov A.A."/>
            <person name="Grigoriev I.V."/>
            <person name="Spatafora J.W."/>
            <person name="Berbee M.L."/>
        </authorList>
    </citation>
    <scope>NUCLEOTIDE SEQUENCE [LARGE SCALE GENOMIC DNA]</scope>
    <source>
        <strain evidence="8 9">NRRL 28638</strain>
    </source>
</reference>
<proteinExistence type="predicted"/>
<name>A0A137P0X0_CONC2</name>
<keyword evidence="3" id="KW-1133">Transmembrane helix</keyword>
<dbReference type="AlphaFoldDB" id="A0A137P0X0"/>
<feature type="chain" id="PRO_5007294357" description="Endopeptidase S2P" evidence="6">
    <location>
        <begin position="19"/>
        <end position="438"/>
    </location>
</feature>
<dbReference type="GO" id="GO:1905897">
    <property type="term" value="P:regulation of response to endoplasmic reticulum stress"/>
    <property type="evidence" value="ECO:0007669"/>
    <property type="project" value="TreeGrafter"/>
</dbReference>
<dbReference type="STRING" id="796925.A0A137P0X0"/>
<dbReference type="OMA" id="GFDGAHI"/>
<keyword evidence="4" id="KW-0472">Membrane</keyword>
<dbReference type="Proteomes" id="UP000070444">
    <property type="component" value="Unassembled WGS sequence"/>
</dbReference>
<dbReference type="Pfam" id="PF02163">
    <property type="entry name" value="Peptidase_M50"/>
    <property type="match status" value="1"/>
</dbReference>
<dbReference type="GO" id="GO:0005737">
    <property type="term" value="C:cytoplasm"/>
    <property type="evidence" value="ECO:0007669"/>
    <property type="project" value="TreeGrafter"/>
</dbReference>
<gene>
    <name evidence="8" type="ORF">CONCODRAFT_72136</name>
</gene>
<dbReference type="InterPro" id="IPR001193">
    <property type="entry name" value="MBTPS2"/>
</dbReference>
<dbReference type="GO" id="GO:0016020">
    <property type="term" value="C:membrane"/>
    <property type="evidence" value="ECO:0007669"/>
    <property type="project" value="InterPro"/>
</dbReference>
<dbReference type="GO" id="GO:0004222">
    <property type="term" value="F:metalloendopeptidase activity"/>
    <property type="evidence" value="ECO:0007669"/>
    <property type="project" value="InterPro"/>
</dbReference>
<keyword evidence="9" id="KW-1185">Reference proteome</keyword>
<dbReference type="GO" id="GO:0031293">
    <property type="term" value="P:membrane protein intracellular domain proteolysis"/>
    <property type="evidence" value="ECO:0007669"/>
    <property type="project" value="TreeGrafter"/>
</dbReference>
<organism evidence="8 9">
    <name type="scientific">Conidiobolus coronatus (strain ATCC 28846 / CBS 209.66 / NRRL 28638)</name>
    <name type="common">Delacroixia coronata</name>
    <dbReference type="NCBI Taxonomy" id="796925"/>
    <lineage>
        <taxon>Eukaryota</taxon>
        <taxon>Fungi</taxon>
        <taxon>Fungi incertae sedis</taxon>
        <taxon>Zoopagomycota</taxon>
        <taxon>Entomophthoromycotina</taxon>
        <taxon>Entomophthoromycetes</taxon>
        <taxon>Entomophthorales</taxon>
        <taxon>Ancylistaceae</taxon>
        <taxon>Conidiobolus</taxon>
    </lineage>
</organism>
<accession>A0A137P0X0</accession>
<keyword evidence="6" id="KW-0732">Signal</keyword>
<evidence type="ECO:0000259" key="7">
    <source>
        <dbReference type="Pfam" id="PF02163"/>
    </source>
</evidence>
<keyword evidence="2" id="KW-0812">Transmembrane</keyword>
<evidence type="ECO:0000256" key="1">
    <source>
        <dbReference type="ARBA" id="ARBA00004127"/>
    </source>
</evidence>
<comment type="subcellular location">
    <subcellularLocation>
        <location evidence="1">Endomembrane system</location>
        <topology evidence="1">Multi-pass membrane protein</topology>
    </subcellularLocation>
</comment>
<protein>
    <recommendedName>
        <fullName evidence="5">Endopeptidase S2P</fullName>
    </recommendedName>
</protein>
<feature type="signal peptide" evidence="6">
    <location>
        <begin position="1"/>
        <end position="18"/>
    </location>
</feature>
<sequence>MFIGWLGIWAISWKLLCSLVKRLGRHFVNNLIVEGYSMLAWSGNGNGTEGSGGGAGSGDNGTVIVPLIPGVNLPLTELPVLFLALLISGIWHELGHGIAAGRERVPVLRSGIFLSLIYPGAFVELNELSLANQLYVNQLRIILSGIWHNLTLSTFSYIIIFLNLDFYLFKWSFWTVPKANGIGVVNVNSSNNRFNGLENLSSLVSLNGNTLNYNRLDQWDDLLLTRSQKFQNSTVGYCVKLDDMLDSSETCCHAPHEPTELPSTCYYSINPDLYNIKGCLPISTLLDNSIGTCERQSECGGEEVCSVMSNYPSDHPHHFTHLKFLPYFGKEKARDFIFLGDTKVVYDSVQVSQLLPRWRIIPSSLPSLIRKLFAYLTSLNLALLFLNGLPAFHLDGYHALKTLLKAKFFKFQIRRSEASEVEVEEEELPYFSSIFGVW</sequence>
<dbReference type="PANTHER" id="PTHR13325">
    <property type="entry name" value="PROTEASE M50 MEMBRANE-BOUND TRANSCRIPTION FACTOR SITE 2 PROTEASE"/>
    <property type="match status" value="1"/>
</dbReference>
<dbReference type="PANTHER" id="PTHR13325:SF3">
    <property type="entry name" value="MEMBRANE-BOUND TRANSCRIPTION FACTOR SITE-2 PROTEASE"/>
    <property type="match status" value="1"/>
</dbReference>
<evidence type="ECO:0000256" key="5">
    <source>
        <dbReference type="ARBA" id="ARBA00032658"/>
    </source>
</evidence>
<dbReference type="OrthoDB" id="7694678at2759"/>
<evidence type="ECO:0000256" key="4">
    <source>
        <dbReference type="ARBA" id="ARBA00023136"/>
    </source>
</evidence>
<evidence type="ECO:0000256" key="3">
    <source>
        <dbReference type="ARBA" id="ARBA00022989"/>
    </source>
</evidence>
<dbReference type="InterPro" id="IPR008915">
    <property type="entry name" value="Peptidase_M50"/>
</dbReference>
<evidence type="ECO:0000256" key="2">
    <source>
        <dbReference type="ARBA" id="ARBA00022692"/>
    </source>
</evidence>
<evidence type="ECO:0000313" key="9">
    <source>
        <dbReference type="Proteomes" id="UP000070444"/>
    </source>
</evidence>
<dbReference type="GO" id="GO:0012505">
    <property type="term" value="C:endomembrane system"/>
    <property type="evidence" value="ECO:0007669"/>
    <property type="project" value="UniProtKB-SubCell"/>
</dbReference>
<evidence type="ECO:0000256" key="6">
    <source>
        <dbReference type="SAM" id="SignalP"/>
    </source>
</evidence>
<dbReference type="EMBL" id="KQ964569">
    <property type="protein sequence ID" value="KXN68598.1"/>
    <property type="molecule type" value="Genomic_DNA"/>
</dbReference>
<evidence type="ECO:0000313" key="8">
    <source>
        <dbReference type="EMBL" id="KXN68598.1"/>
    </source>
</evidence>